<comment type="similarity">
    <text evidence="1">Belongs to the caleosin family.</text>
</comment>
<feature type="region of interest" description="Disordered" evidence="2">
    <location>
        <begin position="102"/>
        <end position="124"/>
    </location>
</feature>
<dbReference type="PANTHER" id="PTHR31495:SF0">
    <property type="entry name" value="BINDING PROTEIN CALEOSIN, PUTATIVE (AFU_ORTHOLOGUE AFUA_5G13750)-RELATED"/>
    <property type="match status" value="1"/>
</dbReference>
<dbReference type="STRING" id="183478.A0A364N9G4"/>
<organism evidence="3 4">
    <name type="scientific">Stemphylium lycopersici</name>
    <name type="common">Tomato gray leaf spot disease fungus</name>
    <name type="synonym">Thyrospora lycopersici</name>
    <dbReference type="NCBI Taxonomy" id="183478"/>
    <lineage>
        <taxon>Eukaryota</taxon>
        <taxon>Fungi</taxon>
        <taxon>Dikarya</taxon>
        <taxon>Ascomycota</taxon>
        <taxon>Pezizomycotina</taxon>
        <taxon>Dothideomycetes</taxon>
        <taxon>Pleosporomycetidae</taxon>
        <taxon>Pleosporales</taxon>
        <taxon>Pleosporineae</taxon>
        <taxon>Pleosporaceae</taxon>
        <taxon>Stemphylium</taxon>
    </lineage>
</organism>
<dbReference type="PANTHER" id="PTHR31495">
    <property type="entry name" value="PEROXYGENASE 3-RELATED"/>
    <property type="match status" value="1"/>
</dbReference>
<dbReference type="InterPro" id="IPR007736">
    <property type="entry name" value="Caleosin-related"/>
</dbReference>
<keyword evidence="4" id="KW-1185">Reference proteome</keyword>
<dbReference type="Proteomes" id="UP000249619">
    <property type="component" value="Unassembled WGS sequence"/>
</dbReference>
<dbReference type="AlphaFoldDB" id="A0A364N9G4"/>
<evidence type="ECO:0000313" key="4">
    <source>
        <dbReference type="Proteomes" id="UP000249619"/>
    </source>
</evidence>
<dbReference type="Pfam" id="PF05042">
    <property type="entry name" value="Caleosin"/>
    <property type="match status" value="1"/>
</dbReference>
<proteinExistence type="inferred from homology"/>
<protein>
    <submittedName>
        <fullName evidence="3">Caleosin domain containing protein</fullName>
    </submittedName>
</protein>
<dbReference type="GO" id="GO:0004497">
    <property type="term" value="F:monooxygenase activity"/>
    <property type="evidence" value="ECO:0007669"/>
    <property type="project" value="TreeGrafter"/>
</dbReference>
<dbReference type="EMBL" id="QGDH01000030">
    <property type="protein sequence ID" value="RAR13803.1"/>
    <property type="molecule type" value="Genomic_DNA"/>
</dbReference>
<evidence type="ECO:0000256" key="1">
    <source>
        <dbReference type="ARBA" id="ARBA00006765"/>
    </source>
</evidence>
<feature type="region of interest" description="Disordered" evidence="2">
    <location>
        <begin position="32"/>
        <end position="61"/>
    </location>
</feature>
<sequence length="286" mass="31992">MAIQFNILSAHHLSLRGNKPVISGFKTAEVDERRDDGLRDQSTSASDDTFVEGDGGTSSRKTVDWLAGVGDINNGRAREESVDGDKTGKGVLTQLQYASKWNAATKQKPKSSRKPSSPNTRGSALRRHCDFWDADGDGMIYPWDIFIGFRNLGFNIALCLWAAVTMAICSSYSTQPTYFPHPLFAINLHNINRGRHGSTTGAYDMDSELDTRRFDAIFEKYAGGKDYLTRRTMYDVWAGQCCANDFYGWFAGLLESGRIYKEDLRGVYDGTIFWKISEARAVGQWL</sequence>
<evidence type="ECO:0000256" key="2">
    <source>
        <dbReference type="SAM" id="MobiDB-lite"/>
    </source>
</evidence>
<accession>A0A364N9G4</accession>
<evidence type="ECO:0000313" key="3">
    <source>
        <dbReference type="EMBL" id="RAR13803.1"/>
    </source>
</evidence>
<dbReference type="GO" id="GO:0005509">
    <property type="term" value="F:calcium ion binding"/>
    <property type="evidence" value="ECO:0007669"/>
    <property type="project" value="TreeGrafter"/>
</dbReference>
<reference evidence="4" key="1">
    <citation type="submission" date="2018-05" db="EMBL/GenBank/DDBJ databases">
        <title>Draft genome sequence of Stemphylium lycopersici strain CIDEFI 213.</title>
        <authorList>
            <person name="Medina R."/>
            <person name="Franco M.E.E."/>
            <person name="Lucentini C.G."/>
            <person name="Saparrat M.C.N."/>
            <person name="Balatti P.A."/>
        </authorList>
    </citation>
    <scope>NUCLEOTIDE SEQUENCE [LARGE SCALE GENOMIC DNA]</scope>
    <source>
        <strain evidence="4">CIDEFI 213</strain>
    </source>
</reference>
<comment type="caution">
    <text evidence="3">The sequence shown here is derived from an EMBL/GenBank/DDBJ whole genome shotgun (WGS) entry which is preliminary data.</text>
</comment>
<name>A0A364N9G4_STELY</name>
<gene>
    <name evidence="3" type="ORF">DDE83_002840</name>
</gene>